<evidence type="ECO:0000256" key="7">
    <source>
        <dbReference type="ARBA" id="ARBA00025346"/>
    </source>
</evidence>
<dbReference type="AlphaFoldDB" id="A0A6A6W2Q9"/>
<dbReference type="Pfam" id="PF05236">
    <property type="entry name" value="TAF4"/>
    <property type="match status" value="1"/>
</dbReference>
<gene>
    <name evidence="11" type="ORF">EJ05DRAFT_46126</name>
</gene>
<name>A0A6A6W2Q9_9PEZI</name>
<evidence type="ECO:0000256" key="8">
    <source>
        <dbReference type="ARBA" id="ARBA00031747"/>
    </source>
</evidence>
<evidence type="ECO:0000256" key="1">
    <source>
        <dbReference type="ARBA" id="ARBA00004123"/>
    </source>
</evidence>
<evidence type="ECO:0000256" key="3">
    <source>
        <dbReference type="ARBA" id="ARBA00017306"/>
    </source>
</evidence>
<feature type="compositionally biased region" description="Pro residues" evidence="9">
    <location>
        <begin position="28"/>
        <end position="43"/>
    </location>
</feature>
<proteinExistence type="inferred from homology"/>
<protein>
    <recommendedName>
        <fullName evidence="3">Transcription initiation factor TFIID subunit 4</fullName>
    </recommendedName>
    <alternativeName>
        <fullName evidence="8">TBP-associated factor 4</fullName>
    </alternativeName>
</protein>
<evidence type="ECO:0000256" key="9">
    <source>
        <dbReference type="SAM" id="MobiDB-lite"/>
    </source>
</evidence>
<dbReference type="OrthoDB" id="21060at2759"/>
<evidence type="ECO:0000313" key="12">
    <source>
        <dbReference type="Proteomes" id="UP000799437"/>
    </source>
</evidence>
<dbReference type="GeneID" id="54483688"/>
<comment type="subcellular location">
    <subcellularLocation>
        <location evidence="1">Nucleus</location>
    </subcellularLocation>
</comment>
<keyword evidence="4" id="KW-0805">Transcription regulation</keyword>
<feature type="region of interest" description="Disordered" evidence="9">
    <location>
        <begin position="101"/>
        <end position="139"/>
    </location>
</feature>
<dbReference type="InterPro" id="IPR007900">
    <property type="entry name" value="TAF4_C"/>
</dbReference>
<evidence type="ECO:0000256" key="6">
    <source>
        <dbReference type="ARBA" id="ARBA00023242"/>
    </source>
</evidence>
<feature type="region of interest" description="Disordered" evidence="9">
    <location>
        <begin position="443"/>
        <end position="486"/>
    </location>
</feature>
<feature type="region of interest" description="Disordered" evidence="9">
    <location>
        <begin position="277"/>
        <end position="339"/>
    </location>
</feature>
<feature type="domain" description="Transcription initiation factor TFIID component TAF4 C-terminal" evidence="10">
    <location>
        <begin position="234"/>
        <end position="507"/>
    </location>
</feature>
<evidence type="ECO:0000256" key="5">
    <source>
        <dbReference type="ARBA" id="ARBA00023163"/>
    </source>
</evidence>
<organism evidence="11 12">
    <name type="scientific">Pseudovirgaria hyperparasitica</name>
    <dbReference type="NCBI Taxonomy" id="470096"/>
    <lineage>
        <taxon>Eukaryota</taxon>
        <taxon>Fungi</taxon>
        <taxon>Dikarya</taxon>
        <taxon>Ascomycota</taxon>
        <taxon>Pezizomycotina</taxon>
        <taxon>Dothideomycetes</taxon>
        <taxon>Dothideomycetes incertae sedis</taxon>
        <taxon>Acrospermales</taxon>
        <taxon>Acrospermaceae</taxon>
        <taxon>Pseudovirgaria</taxon>
    </lineage>
</organism>
<evidence type="ECO:0000256" key="2">
    <source>
        <dbReference type="ARBA" id="ARBA00006178"/>
    </source>
</evidence>
<evidence type="ECO:0000313" key="11">
    <source>
        <dbReference type="EMBL" id="KAF2756873.1"/>
    </source>
</evidence>
<evidence type="ECO:0000256" key="4">
    <source>
        <dbReference type="ARBA" id="ARBA00023015"/>
    </source>
</evidence>
<sequence>MAQQMSPPPAMLAHQPQQPRVSFSPMPAQSPPAPPGSMGPPQRPADRAGGGTRGKATDINDLSDAVTAAGIDVANEESYLNEIYHNRQGTASFSTSFNSQTSSTISPDTSFGAWTQGGSGAFQGSGPTSQPAKSPEDVEKEFLEKKRRAAEILGEQRSHHLNDPFLLGNCVQRRIRRKAYDHGVKINLDGLFEKISEEQPSRGVQATMHSNGSDVNGIVAVKAHSLLNDNTPLVDILTLVSLATQERLRGLLEEAHGIARNRQLTSHGIVPPEFASLAVGTGKPRDTSVSPQLLSGTAWDQPPSAASPTANPLKRPHQNSASLPTPPNDSPSTPQKTIVFPNSLIDSLRLIAKNDRKYEEERLAKRAKRRKLAKPADGTSSPTVAEATAVADAVAINTKLTKKERDKLAKSNQTEEVLHREANKTASLAMGGMGKKYSWMSGGAKGGSGANTPKVNTAVPRPGSAKPAEKGVQGRNRAYGDFREDRDRGIQMRDLLAVLEADGRERRAVVRGYTTRMKGSNTA</sequence>
<dbReference type="Proteomes" id="UP000799437">
    <property type="component" value="Unassembled WGS sequence"/>
</dbReference>
<keyword evidence="6" id="KW-0539">Nucleus</keyword>
<comment type="similarity">
    <text evidence="2">Belongs to the TAF4 family.</text>
</comment>
<keyword evidence="12" id="KW-1185">Reference proteome</keyword>
<evidence type="ECO:0000259" key="10">
    <source>
        <dbReference type="Pfam" id="PF05236"/>
    </source>
</evidence>
<dbReference type="GO" id="GO:0006352">
    <property type="term" value="P:DNA-templated transcription initiation"/>
    <property type="evidence" value="ECO:0007669"/>
    <property type="project" value="InterPro"/>
</dbReference>
<feature type="compositionally biased region" description="Pro residues" evidence="9">
    <location>
        <begin position="1"/>
        <end position="10"/>
    </location>
</feature>
<feature type="region of interest" description="Disordered" evidence="9">
    <location>
        <begin position="1"/>
        <end position="61"/>
    </location>
</feature>
<reference evidence="11" key="1">
    <citation type="journal article" date="2020" name="Stud. Mycol.">
        <title>101 Dothideomycetes genomes: a test case for predicting lifestyles and emergence of pathogens.</title>
        <authorList>
            <person name="Haridas S."/>
            <person name="Albert R."/>
            <person name="Binder M."/>
            <person name="Bloem J."/>
            <person name="Labutti K."/>
            <person name="Salamov A."/>
            <person name="Andreopoulos B."/>
            <person name="Baker S."/>
            <person name="Barry K."/>
            <person name="Bills G."/>
            <person name="Bluhm B."/>
            <person name="Cannon C."/>
            <person name="Castanera R."/>
            <person name="Culley D."/>
            <person name="Daum C."/>
            <person name="Ezra D."/>
            <person name="Gonzalez J."/>
            <person name="Henrissat B."/>
            <person name="Kuo A."/>
            <person name="Liang C."/>
            <person name="Lipzen A."/>
            <person name="Lutzoni F."/>
            <person name="Magnuson J."/>
            <person name="Mondo S."/>
            <person name="Nolan M."/>
            <person name="Ohm R."/>
            <person name="Pangilinan J."/>
            <person name="Park H.-J."/>
            <person name="Ramirez L."/>
            <person name="Alfaro M."/>
            <person name="Sun H."/>
            <person name="Tritt A."/>
            <person name="Yoshinaga Y."/>
            <person name="Zwiers L.-H."/>
            <person name="Turgeon B."/>
            <person name="Goodwin S."/>
            <person name="Spatafora J."/>
            <person name="Crous P."/>
            <person name="Grigoriev I."/>
        </authorList>
    </citation>
    <scope>NUCLEOTIDE SEQUENCE</scope>
    <source>
        <strain evidence="11">CBS 121739</strain>
    </source>
</reference>
<dbReference type="GO" id="GO:0005669">
    <property type="term" value="C:transcription factor TFIID complex"/>
    <property type="evidence" value="ECO:0007669"/>
    <property type="project" value="InterPro"/>
</dbReference>
<dbReference type="RefSeq" id="XP_033599324.1">
    <property type="nucleotide sequence ID" value="XM_033742634.1"/>
</dbReference>
<dbReference type="EMBL" id="ML996574">
    <property type="protein sequence ID" value="KAF2756873.1"/>
    <property type="molecule type" value="Genomic_DNA"/>
</dbReference>
<accession>A0A6A6W2Q9</accession>
<keyword evidence="5" id="KW-0804">Transcription</keyword>
<comment type="function">
    <text evidence="7">Functions as a component of the DNA-binding general transcription factor complex TFIID. Binding of TFIID to a promoter (with or without TATA element) is the initial step in pre-initiation complex (PIC) formation. TFIID plays a key role in the regulation of gene expression by RNA polymerase II through different activities such as transcription activator interaction, core promoter recognition and selectivity, TFIIA and TFIIB interaction, chromatin modification (histone acetylation by TAF1), facilitation of DNA opening and initiation of transcription.</text>
</comment>